<dbReference type="InterPro" id="IPR035979">
    <property type="entry name" value="RBD_domain_sf"/>
</dbReference>
<feature type="domain" description="RRM" evidence="4">
    <location>
        <begin position="192"/>
        <end position="237"/>
    </location>
</feature>
<evidence type="ECO:0000259" key="5">
    <source>
        <dbReference type="PROSITE" id="PS50961"/>
    </source>
</evidence>
<name>G7YJK8_CLOSI</name>
<evidence type="ECO:0000313" key="6">
    <source>
        <dbReference type="EMBL" id="GAA53141.1"/>
    </source>
</evidence>
<proteinExistence type="predicted"/>
<protein>
    <submittedName>
        <fullName evidence="6">La-related protein 7</fullName>
    </submittedName>
</protein>
<feature type="compositionally biased region" description="Basic and acidic residues" evidence="3">
    <location>
        <begin position="629"/>
        <end position="641"/>
    </location>
</feature>
<dbReference type="InterPro" id="IPR012677">
    <property type="entry name" value="Nucleotide-bd_a/b_plait_sf"/>
</dbReference>
<dbReference type="Pfam" id="PF05383">
    <property type="entry name" value="La"/>
    <property type="match status" value="1"/>
</dbReference>
<dbReference type="SUPFAM" id="SSF54928">
    <property type="entry name" value="RNA-binding domain, RBD"/>
    <property type="match status" value="1"/>
</dbReference>
<dbReference type="AlphaFoldDB" id="G7YJK8"/>
<keyword evidence="7" id="KW-1185">Reference proteome</keyword>
<dbReference type="CDD" id="cd07323">
    <property type="entry name" value="LAM"/>
    <property type="match status" value="1"/>
</dbReference>
<dbReference type="EMBL" id="DF143428">
    <property type="protein sequence ID" value="GAA53141.1"/>
    <property type="molecule type" value="Genomic_DNA"/>
</dbReference>
<dbReference type="InterPro" id="IPR036390">
    <property type="entry name" value="WH_DNA-bd_sf"/>
</dbReference>
<dbReference type="SUPFAM" id="SSF46785">
    <property type="entry name" value="Winged helix' DNA-binding domain"/>
    <property type="match status" value="1"/>
</dbReference>
<dbReference type="Gene3D" id="3.30.70.330">
    <property type="match status" value="1"/>
</dbReference>
<dbReference type="InterPro" id="IPR036388">
    <property type="entry name" value="WH-like_DNA-bd_sf"/>
</dbReference>
<dbReference type="Pfam" id="PF00076">
    <property type="entry name" value="RRM_1"/>
    <property type="match status" value="1"/>
</dbReference>
<dbReference type="GO" id="GO:0003723">
    <property type="term" value="F:RNA binding"/>
    <property type="evidence" value="ECO:0007669"/>
    <property type="project" value="UniProtKB-UniRule"/>
</dbReference>
<dbReference type="PROSITE" id="PS50102">
    <property type="entry name" value="RRM"/>
    <property type="match status" value="1"/>
</dbReference>
<evidence type="ECO:0000256" key="2">
    <source>
        <dbReference type="PROSITE-ProRule" id="PRU00332"/>
    </source>
</evidence>
<dbReference type="InterPro" id="IPR006630">
    <property type="entry name" value="La_HTH"/>
</dbReference>
<reference evidence="6" key="1">
    <citation type="journal article" date="2011" name="Genome Biol.">
        <title>The draft genome of the carcinogenic human liver fluke Clonorchis sinensis.</title>
        <authorList>
            <person name="Wang X."/>
            <person name="Chen W."/>
            <person name="Huang Y."/>
            <person name="Sun J."/>
            <person name="Men J."/>
            <person name="Liu H."/>
            <person name="Luo F."/>
            <person name="Guo L."/>
            <person name="Lv X."/>
            <person name="Deng C."/>
            <person name="Zhou C."/>
            <person name="Fan Y."/>
            <person name="Li X."/>
            <person name="Huang L."/>
            <person name="Hu Y."/>
            <person name="Liang C."/>
            <person name="Hu X."/>
            <person name="Xu J."/>
            <person name="Yu X."/>
        </authorList>
    </citation>
    <scope>NUCLEOTIDE SEQUENCE [LARGE SCALE GENOMIC DNA]</scope>
    <source>
        <strain evidence="6">Henan</strain>
    </source>
</reference>
<feature type="domain" description="HTH La-type RNA-binding" evidence="5">
    <location>
        <begin position="43"/>
        <end position="134"/>
    </location>
</feature>
<evidence type="ECO:0000313" key="7">
    <source>
        <dbReference type="Proteomes" id="UP000008909"/>
    </source>
</evidence>
<feature type="region of interest" description="Disordered" evidence="3">
    <location>
        <begin position="14"/>
        <end position="47"/>
    </location>
</feature>
<evidence type="ECO:0000256" key="1">
    <source>
        <dbReference type="ARBA" id="ARBA00022884"/>
    </source>
</evidence>
<dbReference type="InterPro" id="IPR045180">
    <property type="entry name" value="La_dom_prot"/>
</dbReference>
<evidence type="ECO:0000256" key="3">
    <source>
        <dbReference type="SAM" id="MobiDB-lite"/>
    </source>
</evidence>
<dbReference type="PANTHER" id="PTHR22792">
    <property type="entry name" value="LUPUS LA PROTEIN-RELATED"/>
    <property type="match status" value="1"/>
</dbReference>
<sequence>MTYRDILTGLGRNEGKTRIEQTCDSQNNSSSASNADHVSSSAPVHDSSLRKRVMHQVEFYLSEGNLTHDRFFAEQMKNRPDNGIPIAMLLQCNRLQALKINEELLLHSIRKSSLVKVSEDGLAVVRTRPLAELAPREKRTILVVGIPRWFNDPDTVDHSVQEQVVDGPAPTVNTASVSTPHIDRGYEMMDWLRDIFSEYGEVLYISLPQYHTSGFFRGFAFVEFATPKQARLAVKSMAPAADDESWFVAPLAEDTPLPENAWKPRLAARTALLPSDMLERRYVWRCCSRKNKQIQIAFRHLRSAGYRAPNPCDREYEQITLGASSPEIRAKYIKESYGEPHRDKLRVIRYAVWEFWKSKFYVWLNAWVERMRRKTDELSMNLETAQLDVDEHNDHSDGQATDNQISEVIHAANSATENLQTQADSLSLDLCASLPKNYVPSTVILLFWPSKLVQDSEPTVPTSVDDDPTPKPHMSLARRIRISLEHNLLSACSLLEQVAHMDPHPNELVLSEVLSSLDKHTSPSSRSYVQNTYAVFIRMKTRADALTLVQFTTDLKSPVGPIKLHLLSGQSETAYCKAISASMTGAAERRRRLQFKRRQRKKTESSGTQRDDGPTAPTNNRADLSETVPLEKRSKHIVFDE</sequence>
<evidence type="ECO:0000259" key="4">
    <source>
        <dbReference type="PROSITE" id="PS50102"/>
    </source>
</evidence>
<dbReference type="PROSITE" id="PS50961">
    <property type="entry name" value="HTH_LA"/>
    <property type="match status" value="1"/>
</dbReference>
<gene>
    <name evidence="6" type="ORF">CLF_109622</name>
</gene>
<organism evidence="6 7">
    <name type="scientific">Clonorchis sinensis</name>
    <name type="common">Chinese liver fluke</name>
    <dbReference type="NCBI Taxonomy" id="79923"/>
    <lineage>
        <taxon>Eukaryota</taxon>
        <taxon>Metazoa</taxon>
        <taxon>Spiralia</taxon>
        <taxon>Lophotrochozoa</taxon>
        <taxon>Platyhelminthes</taxon>
        <taxon>Trematoda</taxon>
        <taxon>Digenea</taxon>
        <taxon>Opisthorchiida</taxon>
        <taxon>Opisthorchiata</taxon>
        <taxon>Opisthorchiidae</taxon>
        <taxon>Clonorchis</taxon>
    </lineage>
</organism>
<dbReference type="Gene3D" id="1.10.10.10">
    <property type="entry name" value="Winged helix-like DNA-binding domain superfamily/Winged helix DNA-binding domain"/>
    <property type="match status" value="1"/>
</dbReference>
<feature type="region of interest" description="Disordered" evidence="3">
    <location>
        <begin position="587"/>
        <end position="641"/>
    </location>
</feature>
<dbReference type="SMART" id="SM00715">
    <property type="entry name" value="LA"/>
    <property type="match status" value="1"/>
</dbReference>
<feature type="compositionally biased region" description="Low complexity" evidence="3">
    <location>
        <begin position="25"/>
        <end position="42"/>
    </location>
</feature>
<reference key="2">
    <citation type="submission" date="2011-10" db="EMBL/GenBank/DDBJ databases">
        <title>The genome and transcriptome sequence of Clonorchis sinensis provide insights into the carcinogenic liver fluke.</title>
        <authorList>
            <person name="Wang X."/>
            <person name="Huang Y."/>
            <person name="Chen W."/>
            <person name="Liu H."/>
            <person name="Guo L."/>
            <person name="Chen Y."/>
            <person name="Luo F."/>
            <person name="Zhou W."/>
            <person name="Sun J."/>
            <person name="Mao Q."/>
            <person name="Liang P."/>
            <person name="Zhou C."/>
            <person name="Tian Y."/>
            <person name="Men J."/>
            <person name="Lv X."/>
            <person name="Huang L."/>
            <person name="Zhou J."/>
            <person name="Hu Y."/>
            <person name="Li R."/>
            <person name="Zhang F."/>
            <person name="Lei H."/>
            <person name="Li X."/>
            <person name="Hu X."/>
            <person name="Liang C."/>
            <person name="Xu J."/>
            <person name="Wu Z."/>
            <person name="Yu X."/>
        </authorList>
    </citation>
    <scope>NUCLEOTIDE SEQUENCE</scope>
    <source>
        <strain>Henan</strain>
    </source>
</reference>
<keyword evidence="1 2" id="KW-0694">RNA-binding</keyword>
<dbReference type="PANTHER" id="PTHR22792:SF62">
    <property type="entry name" value="LA-RELATED PROTEIN 7"/>
    <property type="match status" value="1"/>
</dbReference>
<dbReference type="Proteomes" id="UP000008909">
    <property type="component" value="Unassembled WGS sequence"/>
</dbReference>
<feature type="compositionally biased region" description="Basic residues" evidence="3">
    <location>
        <begin position="589"/>
        <end position="601"/>
    </location>
</feature>
<accession>G7YJK8</accession>
<dbReference type="InterPro" id="IPR000504">
    <property type="entry name" value="RRM_dom"/>
</dbReference>